<sequence>MTRIRSIKEEIDGVNEDMEAAERAYDLSRAAELKYGTLMSLQRHLGEAEKNLSEYRKSGKYFLREEVTDLDIAEIVNK</sequence>
<keyword evidence="1" id="KW-0175">Coiled coil</keyword>
<feature type="coiled-coil region" evidence="1">
    <location>
        <begin position="4"/>
        <end position="58"/>
    </location>
</feature>
<evidence type="ECO:0000313" key="3">
    <source>
        <dbReference type="Proteomes" id="UP000238479"/>
    </source>
</evidence>
<dbReference type="EMBL" id="PDCK01000039">
    <property type="protein sequence ID" value="PRQ55985.1"/>
    <property type="molecule type" value="Genomic_DNA"/>
</dbReference>
<dbReference type="Gramene" id="PRQ55985">
    <property type="protein sequence ID" value="PRQ55985"/>
    <property type="gene ID" value="RchiOBHm_Chr1g0330711"/>
</dbReference>
<dbReference type="STRING" id="74649.A0A2P6SBE3"/>
<reference evidence="2 3" key="1">
    <citation type="journal article" date="2018" name="Nat. Genet.">
        <title>The Rosa genome provides new insights in the design of modern roses.</title>
        <authorList>
            <person name="Bendahmane M."/>
        </authorList>
    </citation>
    <scope>NUCLEOTIDE SEQUENCE [LARGE SCALE GENOMIC DNA]</scope>
    <source>
        <strain evidence="3">cv. Old Blush</strain>
    </source>
</reference>
<evidence type="ECO:0000256" key="1">
    <source>
        <dbReference type="SAM" id="Coils"/>
    </source>
</evidence>
<comment type="caution">
    <text evidence="2">The sequence shown here is derived from an EMBL/GenBank/DDBJ whole genome shotgun (WGS) entry which is preliminary data.</text>
</comment>
<dbReference type="Gene3D" id="6.10.140.130">
    <property type="match status" value="1"/>
</dbReference>
<evidence type="ECO:0000313" key="2">
    <source>
        <dbReference type="EMBL" id="PRQ55985.1"/>
    </source>
</evidence>
<name>A0A2P6SBE3_ROSCH</name>
<protein>
    <recommendedName>
        <fullName evidence="4">UVR domain-containing protein</fullName>
    </recommendedName>
</protein>
<accession>A0A2P6SBE3</accession>
<proteinExistence type="predicted"/>
<dbReference type="Proteomes" id="UP000238479">
    <property type="component" value="Chromosome 1"/>
</dbReference>
<gene>
    <name evidence="2" type="ORF">RchiOBHm_Chr1g0330711</name>
</gene>
<dbReference type="OMA" id="CICSIKE"/>
<organism evidence="2 3">
    <name type="scientific">Rosa chinensis</name>
    <name type="common">China rose</name>
    <dbReference type="NCBI Taxonomy" id="74649"/>
    <lineage>
        <taxon>Eukaryota</taxon>
        <taxon>Viridiplantae</taxon>
        <taxon>Streptophyta</taxon>
        <taxon>Embryophyta</taxon>
        <taxon>Tracheophyta</taxon>
        <taxon>Spermatophyta</taxon>
        <taxon>Magnoliopsida</taxon>
        <taxon>eudicotyledons</taxon>
        <taxon>Gunneridae</taxon>
        <taxon>Pentapetalae</taxon>
        <taxon>rosids</taxon>
        <taxon>fabids</taxon>
        <taxon>Rosales</taxon>
        <taxon>Rosaceae</taxon>
        <taxon>Rosoideae</taxon>
        <taxon>Rosoideae incertae sedis</taxon>
        <taxon>Rosa</taxon>
    </lineage>
</organism>
<keyword evidence="3" id="KW-1185">Reference proteome</keyword>
<dbReference type="AlphaFoldDB" id="A0A2P6SBE3"/>
<evidence type="ECO:0008006" key="4">
    <source>
        <dbReference type="Google" id="ProtNLM"/>
    </source>
</evidence>